<evidence type="ECO:0000256" key="4">
    <source>
        <dbReference type="ARBA" id="ARBA00022737"/>
    </source>
</evidence>
<evidence type="ECO:0000256" key="3">
    <source>
        <dbReference type="ARBA" id="ARBA00022614"/>
    </source>
</evidence>
<gene>
    <name evidence="6" type="primary">LRRC42</name>
</gene>
<dbReference type="InterPro" id="IPR032675">
    <property type="entry name" value="LRR_dom_sf"/>
</dbReference>
<dbReference type="Gene3D" id="3.80.10.10">
    <property type="entry name" value="Ribonuclease Inhibitor"/>
    <property type="match status" value="1"/>
</dbReference>
<evidence type="ECO:0000256" key="2">
    <source>
        <dbReference type="ARBA" id="ARBA00014198"/>
    </source>
</evidence>
<evidence type="ECO:0000313" key="7">
    <source>
        <dbReference type="Proteomes" id="UP000694569"/>
    </source>
</evidence>
<organism evidence="6 7">
    <name type="scientific">Leptobrachium leishanense</name>
    <name type="common">Leishan spiny toad</name>
    <dbReference type="NCBI Taxonomy" id="445787"/>
    <lineage>
        <taxon>Eukaryota</taxon>
        <taxon>Metazoa</taxon>
        <taxon>Chordata</taxon>
        <taxon>Craniata</taxon>
        <taxon>Vertebrata</taxon>
        <taxon>Euteleostomi</taxon>
        <taxon>Amphibia</taxon>
        <taxon>Batrachia</taxon>
        <taxon>Anura</taxon>
        <taxon>Pelobatoidea</taxon>
        <taxon>Megophryidae</taxon>
        <taxon>Leptobrachium</taxon>
    </lineage>
</organism>
<dbReference type="InterPro" id="IPR039631">
    <property type="entry name" value="LRRC42"/>
</dbReference>
<dbReference type="InterPro" id="IPR001611">
    <property type="entry name" value="Leu-rich_rpt"/>
</dbReference>
<dbReference type="Pfam" id="PF13516">
    <property type="entry name" value="LRR_6"/>
    <property type="match status" value="3"/>
</dbReference>
<dbReference type="OrthoDB" id="120976at2759"/>
<name>A0A8C5R5X7_9ANUR</name>
<dbReference type="Pfam" id="PF00837">
    <property type="entry name" value="T4_deiodinase"/>
    <property type="match status" value="1"/>
</dbReference>
<keyword evidence="7" id="KW-1185">Reference proteome</keyword>
<sequence length="445" mass="50818">MPSCPVVLDTMENQCNKKYAALPERLYILQEGKVIYKIAPRCPEMAEDIGPVYVREKGKMFIVGSRSPVGLFSRAFSVELCLKHEDTSRHKQKSFFFTYTEQGSLRYSAKPLFNLTLDLIADNIQHVESLLGFPDQVAEKLFVAAEIRQKFHEPGSGLKALQKFTEAYGDLILSSLCLHGRYLLVSEKLEEIRCFQGLRSLDLSCCKLGDDHELIEHFTSEALNSLEKLYLKDNCLSDTGIRRMTAPTRVLQRGLGRLTVLDLSDNQGITDLGVTFLFTLKTLLFLDVSGTSIMDSSVEKIERSTGLKLSKERLPPFDHISCKTEGWAEQLFDQWEKYIFSTMNSKRKDKPKANATTQKFYGKAKSQQPKELEMYNLADAPTWAHKHLQFYKPENQKEIVTLDQSRIKSCKRSLENEPQDTTPAPLSKRPSLLFSEEDLKLLDRY</sequence>
<proteinExistence type="inferred from homology"/>
<reference evidence="6" key="1">
    <citation type="submission" date="2025-08" db="UniProtKB">
        <authorList>
            <consortium name="Ensembl"/>
        </authorList>
    </citation>
    <scope>IDENTIFICATION</scope>
</reference>
<reference evidence="6" key="2">
    <citation type="submission" date="2025-09" db="UniProtKB">
        <authorList>
            <consortium name="Ensembl"/>
        </authorList>
    </citation>
    <scope>IDENTIFICATION</scope>
</reference>
<dbReference type="PANTHER" id="PTHR31994">
    <property type="entry name" value="LEUCINE-RICH REPEAT-CONTAINING PROTEIN 42"/>
    <property type="match status" value="1"/>
</dbReference>
<keyword evidence="3" id="KW-0433">Leucine-rich repeat</keyword>
<dbReference type="Gene3D" id="3.40.30.10">
    <property type="entry name" value="Glutaredoxin"/>
    <property type="match status" value="1"/>
</dbReference>
<dbReference type="InterPro" id="IPR000643">
    <property type="entry name" value="Iodothyronine_deiodinase"/>
</dbReference>
<keyword evidence="4" id="KW-0677">Repeat</keyword>
<dbReference type="AlphaFoldDB" id="A0A8C5R5X7"/>
<dbReference type="SUPFAM" id="SSF52047">
    <property type="entry name" value="RNI-like"/>
    <property type="match status" value="1"/>
</dbReference>
<dbReference type="GeneTree" id="ENSGT00390000002727"/>
<dbReference type="Ensembl" id="ENSLLET00000050007.1">
    <property type="protein sequence ID" value="ENSLLEP00000048122.1"/>
    <property type="gene ID" value="ENSLLEG00000030366.1"/>
</dbReference>
<evidence type="ECO:0000313" key="6">
    <source>
        <dbReference type="Ensembl" id="ENSLLEP00000048122.1"/>
    </source>
</evidence>
<evidence type="ECO:0000256" key="1">
    <source>
        <dbReference type="ARBA" id="ARBA00009297"/>
    </source>
</evidence>
<comment type="similarity">
    <text evidence="1">Belongs to the LRRC42 family.</text>
</comment>
<feature type="region of interest" description="Disordered" evidence="5">
    <location>
        <begin position="411"/>
        <end position="430"/>
    </location>
</feature>
<evidence type="ECO:0000256" key="5">
    <source>
        <dbReference type="SAM" id="MobiDB-lite"/>
    </source>
</evidence>
<protein>
    <recommendedName>
        <fullName evidence="2">Leucine-rich repeat-containing protein 42</fullName>
    </recommendedName>
</protein>
<dbReference type="PANTHER" id="PTHR31994:SF3">
    <property type="entry name" value="LEUCINE-RICH REPEAT-CONTAINING PROTEIN 42"/>
    <property type="match status" value="1"/>
</dbReference>
<dbReference type="Proteomes" id="UP000694569">
    <property type="component" value="Unplaced"/>
</dbReference>
<dbReference type="GO" id="GO:0004800">
    <property type="term" value="F:thyroxine 5'-deiodinase activity"/>
    <property type="evidence" value="ECO:0007669"/>
    <property type="project" value="InterPro"/>
</dbReference>
<accession>A0A8C5R5X7</accession>